<proteinExistence type="predicted"/>
<evidence type="ECO:0000313" key="3">
    <source>
        <dbReference type="EMBL" id="GGK14953.1"/>
    </source>
</evidence>
<dbReference type="PANTHER" id="PTHR43734:SF7">
    <property type="entry name" value="4,4'-DIAPONEUROSPORENE OXYGENASE"/>
    <property type="match status" value="1"/>
</dbReference>
<evidence type="ECO:0000313" key="4">
    <source>
        <dbReference type="Proteomes" id="UP000647587"/>
    </source>
</evidence>
<name>A0ABQ2EPC0_9DEIO</name>
<dbReference type="PANTHER" id="PTHR43734">
    <property type="entry name" value="PHYTOENE DESATURASE"/>
    <property type="match status" value="1"/>
</dbReference>
<keyword evidence="4" id="KW-1185">Reference proteome</keyword>
<protein>
    <submittedName>
        <fullName evidence="3">Dehydrogenase</fullName>
    </submittedName>
</protein>
<dbReference type="Gene3D" id="3.50.50.60">
    <property type="entry name" value="FAD/NAD(P)-binding domain"/>
    <property type="match status" value="1"/>
</dbReference>
<keyword evidence="1" id="KW-0560">Oxidoreductase</keyword>
<feature type="domain" description="Amine oxidase" evidence="2">
    <location>
        <begin position="15"/>
        <end position="273"/>
    </location>
</feature>
<dbReference type="InterPro" id="IPR036188">
    <property type="entry name" value="FAD/NAD-bd_sf"/>
</dbReference>
<evidence type="ECO:0000256" key="1">
    <source>
        <dbReference type="ARBA" id="ARBA00023002"/>
    </source>
</evidence>
<evidence type="ECO:0000259" key="2">
    <source>
        <dbReference type="Pfam" id="PF01593"/>
    </source>
</evidence>
<dbReference type="Pfam" id="PF01593">
    <property type="entry name" value="Amino_oxidase"/>
    <property type="match status" value="1"/>
</dbReference>
<accession>A0ABQ2EPC0</accession>
<dbReference type="SUPFAM" id="SSF51905">
    <property type="entry name" value="FAD/NAD(P)-binding domain"/>
    <property type="match status" value="1"/>
</dbReference>
<comment type="caution">
    <text evidence="3">The sequence shown here is derived from an EMBL/GenBank/DDBJ whole genome shotgun (WGS) entry which is preliminary data.</text>
</comment>
<gene>
    <name evidence="3" type="ORF">GCM10008955_05380</name>
</gene>
<reference evidence="4" key="1">
    <citation type="journal article" date="2019" name="Int. J. Syst. Evol. Microbiol.">
        <title>The Global Catalogue of Microorganisms (GCM) 10K type strain sequencing project: providing services to taxonomists for standard genome sequencing and annotation.</title>
        <authorList>
            <consortium name="The Broad Institute Genomics Platform"/>
            <consortium name="The Broad Institute Genome Sequencing Center for Infectious Disease"/>
            <person name="Wu L."/>
            <person name="Ma J."/>
        </authorList>
    </citation>
    <scope>NUCLEOTIDE SEQUENCE [LARGE SCALE GENOMIC DNA]</scope>
    <source>
        <strain evidence="4">JCM 30331</strain>
    </source>
</reference>
<dbReference type="EMBL" id="BMPP01000002">
    <property type="protein sequence ID" value="GGK14953.1"/>
    <property type="molecule type" value="Genomic_DNA"/>
</dbReference>
<sequence>MAGAIRDIGVLGGGIAGLALSALLAARGHQVTVYERDRAGGKLRRIQLGGLTFDTGPSLFTFPEVWQAYLARLQEADPLRLTRLPGGLGIHHTPFGALPLPVPPDHPLYEAWQQYMRAAAPLRSHLTALLTTPPRLRDPAFRAASGGLFRATAPHLTARYWLRARALPAALTHALGTHALNAGLAPQDAPALYALIPALVGDDVFRPAAGMGALLDHLIAFGQARGVRLREDTAVVSVKGPTATLDGGETAHHDLLISALDPARLTALQSKRKRSPVARRTVSGLALDAALPAPAPWPATNVLPPSDFGVFRRAVQAGVLPPDTLCLVHADGPRLGVLLTTPATGENLDPGHPWVQAQLSRVGRTLGTPEVLNSVLDMAALPPAHFALGGHPGGALYGAALPPWRGGPLHPQPYRLSDNLWQVGTGVHPGGGLPAILGGVLMVDQLLRERSI</sequence>
<dbReference type="Proteomes" id="UP000647587">
    <property type="component" value="Unassembled WGS sequence"/>
</dbReference>
<dbReference type="InterPro" id="IPR002937">
    <property type="entry name" value="Amino_oxidase"/>
</dbReference>
<organism evidence="3 4">
    <name type="scientific">Deinococcus malanensis</name>
    <dbReference type="NCBI Taxonomy" id="1706855"/>
    <lineage>
        <taxon>Bacteria</taxon>
        <taxon>Thermotogati</taxon>
        <taxon>Deinococcota</taxon>
        <taxon>Deinococci</taxon>
        <taxon>Deinococcales</taxon>
        <taxon>Deinococcaceae</taxon>
        <taxon>Deinococcus</taxon>
    </lineage>
</organism>